<dbReference type="RefSeq" id="WP_380641787.1">
    <property type="nucleotide sequence ID" value="NZ_JBHSQO010000053.1"/>
</dbReference>
<dbReference type="Gene3D" id="3.90.1150.10">
    <property type="entry name" value="Aspartate Aminotransferase, domain 1"/>
    <property type="match status" value="1"/>
</dbReference>
<name>A0ABW1PGI0_9PSEU</name>
<dbReference type="CDD" id="cd00609">
    <property type="entry name" value="AAT_like"/>
    <property type="match status" value="1"/>
</dbReference>
<comment type="caution">
    <text evidence="3">The sequence shown here is derived from an EMBL/GenBank/DDBJ whole genome shotgun (WGS) entry which is preliminary data.</text>
</comment>
<comment type="similarity">
    <text evidence="1">Belongs to the class-I pyridoxal-phosphate-dependent aminotransferase family.</text>
</comment>
<dbReference type="EMBL" id="JBHSQO010000053">
    <property type="protein sequence ID" value="MFC6094017.1"/>
    <property type="molecule type" value="Genomic_DNA"/>
</dbReference>
<evidence type="ECO:0000259" key="2">
    <source>
        <dbReference type="Pfam" id="PF00155"/>
    </source>
</evidence>
<dbReference type="PANTHER" id="PTHR43510:SF1">
    <property type="entry name" value="AMINOTRANSFERASE FUNCTION, HYPOTHETICAL (EUROFUNG)"/>
    <property type="match status" value="1"/>
</dbReference>
<dbReference type="SUPFAM" id="SSF53383">
    <property type="entry name" value="PLP-dependent transferases"/>
    <property type="match status" value="1"/>
</dbReference>
<dbReference type="InterPro" id="IPR015422">
    <property type="entry name" value="PyrdxlP-dep_Trfase_small"/>
</dbReference>
<organism evidence="3 4">
    <name type="scientific">Saccharothrix lopnurensis</name>
    <dbReference type="NCBI Taxonomy" id="1670621"/>
    <lineage>
        <taxon>Bacteria</taxon>
        <taxon>Bacillati</taxon>
        <taxon>Actinomycetota</taxon>
        <taxon>Actinomycetes</taxon>
        <taxon>Pseudonocardiales</taxon>
        <taxon>Pseudonocardiaceae</taxon>
        <taxon>Saccharothrix</taxon>
    </lineage>
</organism>
<gene>
    <name evidence="3" type="ORF">ACFP3R_32520</name>
</gene>
<dbReference type="GO" id="GO:0008483">
    <property type="term" value="F:transaminase activity"/>
    <property type="evidence" value="ECO:0007669"/>
    <property type="project" value="UniProtKB-KW"/>
</dbReference>
<dbReference type="Gene3D" id="3.40.640.10">
    <property type="entry name" value="Type I PLP-dependent aspartate aminotransferase-like (Major domain)"/>
    <property type="match status" value="1"/>
</dbReference>
<reference evidence="4" key="1">
    <citation type="journal article" date="2019" name="Int. J. Syst. Evol. Microbiol.">
        <title>The Global Catalogue of Microorganisms (GCM) 10K type strain sequencing project: providing services to taxonomists for standard genome sequencing and annotation.</title>
        <authorList>
            <consortium name="The Broad Institute Genomics Platform"/>
            <consortium name="The Broad Institute Genome Sequencing Center for Infectious Disease"/>
            <person name="Wu L."/>
            <person name="Ma J."/>
        </authorList>
    </citation>
    <scope>NUCLEOTIDE SEQUENCE [LARGE SCALE GENOMIC DNA]</scope>
    <source>
        <strain evidence="4">CGMCC 4.7246</strain>
    </source>
</reference>
<dbReference type="InterPro" id="IPR015421">
    <property type="entry name" value="PyrdxlP-dep_Trfase_major"/>
</dbReference>
<dbReference type="Proteomes" id="UP001596220">
    <property type="component" value="Unassembled WGS sequence"/>
</dbReference>
<feature type="domain" description="Aminotransferase class I/classII large" evidence="2">
    <location>
        <begin position="46"/>
        <end position="348"/>
    </location>
</feature>
<dbReference type="PROSITE" id="PS00105">
    <property type="entry name" value="AA_TRANSFER_CLASS_1"/>
    <property type="match status" value="1"/>
</dbReference>
<dbReference type="InterPro" id="IPR015424">
    <property type="entry name" value="PyrdxlP-dep_Trfase"/>
</dbReference>
<dbReference type="EC" id="2.6.1.-" evidence="1"/>
<dbReference type="InterPro" id="IPR004839">
    <property type="entry name" value="Aminotransferase_I/II_large"/>
</dbReference>
<comment type="cofactor">
    <cofactor evidence="1">
        <name>pyridoxal 5'-phosphate</name>
        <dbReference type="ChEBI" id="CHEBI:597326"/>
    </cofactor>
</comment>
<keyword evidence="4" id="KW-1185">Reference proteome</keyword>
<dbReference type="InterPro" id="IPR004838">
    <property type="entry name" value="NHTrfase_class1_PyrdxlP-BS"/>
</dbReference>
<evidence type="ECO:0000313" key="3">
    <source>
        <dbReference type="EMBL" id="MFC6094017.1"/>
    </source>
</evidence>
<dbReference type="Pfam" id="PF00155">
    <property type="entry name" value="Aminotran_1_2"/>
    <property type="match status" value="1"/>
</dbReference>
<evidence type="ECO:0000256" key="1">
    <source>
        <dbReference type="RuleBase" id="RU000481"/>
    </source>
</evidence>
<keyword evidence="1 3" id="KW-0032">Aminotransferase</keyword>
<protein>
    <recommendedName>
        <fullName evidence="1">Aminotransferase</fullName>
        <ecNumber evidence="1">2.6.1.-</ecNumber>
    </recommendedName>
</protein>
<dbReference type="PANTHER" id="PTHR43510">
    <property type="entry name" value="AMINOTRANSFERASE FUNCTION, HYPOTHETICAL (EUROFUNG)"/>
    <property type="match status" value="1"/>
</dbReference>
<sequence length="354" mass="37798">MTAALYPMRQWAFEDTPGRYEIDLGNSYVPARDLADLGVPASLTLGYGSDTGTRRLREAVAARYGGSADPDRVLVTHGAAEALYLLFTTLLRPGDRVVTFLPGWLPSVDVPVHRGCRVETVARTEDMGVDLDAVRAAAGPDLRLVYLDSPGNPGGRRATDEQVTALADLLAETDGYLVLDEEYRIDLAGSAATRHPRVVSVSGLAKVYGLPGLRIGWLHGPADVVAGCARHKHYTSIANSVLCEELAAGVLDRHEEFAAAYDAAVGPGLEVVAEWAGRHTDLVRVVLPEGTPFAWASPTSGEPSLALCRRALDAGVLLMPGETLGSDRGFRLGFARDPATVAEGLRRITPLLRP</sequence>
<proteinExistence type="inferred from homology"/>
<accession>A0ABW1PGI0</accession>
<keyword evidence="1" id="KW-0808">Transferase</keyword>
<evidence type="ECO:0000313" key="4">
    <source>
        <dbReference type="Proteomes" id="UP001596220"/>
    </source>
</evidence>